<dbReference type="SUPFAM" id="SSF82689">
    <property type="entry name" value="Mechanosensitive channel protein MscS (YggB), C-terminal domain"/>
    <property type="match status" value="1"/>
</dbReference>
<feature type="transmembrane region" description="Helical" evidence="8">
    <location>
        <begin position="772"/>
        <end position="796"/>
    </location>
</feature>
<gene>
    <name evidence="15" type="primary">mscK</name>
    <name evidence="15" type="ORF">QEZ41_09125</name>
</gene>
<keyword evidence="4 8" id="KW-0812">Transmembrane</keyword>
<feature type="transmembrane region" description="Helical" evidence="8">
    <location>
        <begin position="825"/>
        <end position="848"/>
    </location>
</feature>
<evidence type="ECO:0000259" key="14">
    <source>
        <dbReference type="Pfam" id="PF21088"/>
    </source>
</evidence>
<evidence type="ECO:0000256" key="5">
    <source>
        <dbReference type="ARBA" id="ARBA00022989"/>
    </source>
</evidence>
<dbReference type="Gene3D" id="2.30.30.60">
    <property type="match status" value="1"/>
</dbReference>
<feature type="domain" description="Mechanosensitive ion channel MscS porin" evidence="12">
    <location>
        <begin position="34"/>
        <end position="265"/>
    </location>
</feature>
<dbReference type="Pfam" id="PF12794">
    <property type="entry name" value="MscS_TM"/>
    <property type="match status" value="1"/>
</dbReference>
<feature type="transmembrane region" description="Helical" evidence="8">
    <location>
        <begin position="636"/>
        <end position="660"/>
    </location>
</feature>
<evidence type="ECO:0000313" key="16">
    <source>
        <dbReference type="Proteomes" id="UP001241056"/>
    </source>
</evidence>
<name>A0ABT7SQG8_9GAMM</name>
<feature type="transmembrane region" description="Helical" evidence="8">
    <location>
        <begin position="484"/>
        <end position="503"/>
    </location>
</feature>
<feature type="transmembrane region" description="Helical" evidence="8">
    <location>
        <begin position="701"/>
        <end position="719"/>
    </location>
</feature>
<dbReference type="Pfam" id="PF12795">
    <property type="entry name" value="MscS_porin"/>
    <property type="match status" value="1"/>
</dbReference>
<keyword evidence="7" id="KW-0175">Coiled coil</keyword>
<feature type="transmembrane region" description="Helical" evidence="8">
    <location>
        <begin position="860"/>
        <end position="885"/>
    </location>
</feature>
<evidence type="ECO:0000256" key="7">
    <source>
        <dbReference type="SAM" id="Coils"/>
    </source>
</evidence>
<feature type="chain" id="PRO_5047138402" evidence="9">
    <location>
        <begin position="23"/>
        <end position="1096"/>
    </location>
</feature>
<dbReference type="Pfam" id="PF21088">
    <property type="entry name" value="MS_channel_1st"/>
    <property type="match status" value="1"/>
</dbReference>
<evidence type="ECO:0000256" key="8">
    <source>
        <dbReference type="SAM" id="Phobius"/>
    </source>
</evidence>
<dbReference type="EMBL" id="JAUCDY010000011">
    <property type="protein sequence ID" value="MDM7858432.1"/>
    <property type="molecule type" value="Genomic_DNA"/>
</dbReference>
<evidence type="ECO:0000259" key="11">
    <source>
        <dbReference type="Pfam" id="PF12794"/>
    </source>
</evidence>
<accession>A0ABT7SQG8</accession>
<dbReference type="SUPFAM" id="SSF82861">
    <property type="entry name" value="Mechanosensitive channel protein MscS (YggB), transmembrane region"/>
    <property type="match status" value="1"/>
</dbReference>
<organism evidence="15 16">
    <name type="scientific">Thiopseudomonas acetoxidans</name>
    <dbReference type="NCBI Taxonomy" id="3041622"/>
    <lineage>
        <taxon>Bacteria</taxon>
        <taxon>Pseudomonadati</taxon>
        <taxon>Pseudomonadota</taxon>
        <taxon>Gammaproteobacteria</taxon>
        <taxon>Pseudomonadales</taxon>
        <taxon>Pseudomonadaceae</taxon>
        <taxon>Thiopseudomonas</taxon>
    </lineage>
</organism>
<feature type="transmembrane region" description="Helical" evidence="8">
    <location>
        <begin position="607"/>
        <end position="624"/>
    </location>
</feature>
<dbReference type="InterPro" id="IPR011014">
    <property type="entry name" value="MscS_channel_TM-2"/>
</dbReference>
<dbReference type="Gene3D" id="1.10.287.1260">
    <property type="match status" value="1"/>
</dbReference>
<feature type="domain" description="Mechanosensitive ion channel inner membrane" evidence="11">
    <location>
        <begin position="485"/>
        <end position="802"/>
    </location>
</feature>
<evidence type="ECO:0000259" key="12">
    <source>
        <dbReference type="Pfam" id="PF12795"/>
    </source>
</evidence>
<evidence type="ECO:0000256" key="9">
    <source>
        <dbReference type="SAM" id="SignalP"/>
    </source>
</evidence>
<reference evidence="15 16" key="1">
    <citation type="submission" date="2023-06" db="EMBL/GenBank/DDBJ databases">
        <title>Thiopseudomonas sp. CY1220 draft genome sequence.</title>
        <authorList>
            <person name="Zhao G."/>
            <person name="An M."/>
        </authorList>
    </citation>
    <scope>NUCLEOTIDE SEQUENCE [LARGE SCALE GENOMIC DNA]</scope>
    <source>
        <strain evidence="15 16">CY1220</strain>
    </source>
</reference>
<comment type="similarity">
    <text evidence="2">Belongs to the MscS (TC 1.A.23) family.</text>
</comment>
<evidence type="ECO:0000256" key="2">
    <source>
        <dbReference type="ARBA" id="ARBA00008017"/>
    </source>
</evidence>
<dbReference type="InterPro" id="IPR011066">
    <property type="entry name" value="MscS_channel_C_sf"/>
</dbReference>
<dbReference type="InterPro" id="IPR006686">
    <property type="entry name" value="MscS_channel_CS"/>
</dbReference>
<keyword evidence="6 8" id="KW-0472">Membrane</keyword>
<dbReference type="RefSeq" id="WP_289411138.1">
    <property type="nucleotide sequence ID" value="NZ_JAUCDY010000011.1"/>
</dbReference>
<dbReference type="Gene3D" id="3.30.70.100">
    <property type="match status" value="1"/>
</dbReference>
<feature type="signal peptide" evidence="9">
    <location>
        <begin position="1"/>
        <end position="22"/>
    </location>
</feature>
<feature type="domain" description="Mechanosensitive ion channel MscS" evidence="10">
    <location>
        <begin position="906"/>
        <end position="971"/>
    </location>
</feature>
<dbReference type="InterPro" id="IPR023408">
    <property type="entry name" value="MscS_beta-dom_sf"/>
</dbReference>
<keyword evidence="16" id="KW-1185">Reference proteome</keyword>
<evidence type="ECO:0000313" key="15">
    <source>
        <dbReference type="EMBL" id="MDM7858432.1"/>
    </source>
</evidence>
<keyword evidence="3" id="KW-1003">Cell membrane</keyword>
<sequence length="1096" mass="123826">MRVWRRVLLVLLLICGAMQATAAVPSIDFIKKNLATLSERKLPENEQQLAQQTLEQTLVWLDAIERAKKAQSSLEQQLSQAPQQIQQNKQALAQLAQQTDKQISPNLTILQLEQLVGEQTQQLEFWQKELNDASALIIRTQTRPERAQLEVSNNQKRIQEINAQIKAGKEGGKALLLPEALDRLQAELGALQERNKLNQAELAGNSVLQDLASSNRELLAAKVQTQERYLIALQEMLNKRRQAASEQAVQEQSLGVEKAGEDALLLKESSLNLKLSDYLLTVTERRNQLTQKSLQVRQQLENVQQIEQALEEQISVLQGSLLLAKILYQQKQALPQLSFDQRLTEQIADTRLYQFELRQLRETVQRPQEYVDSMLLPLADDNPQLRADLLGLVTARNELLQKLNHELNAYLSEAIRVQLNQKQLQSTAKMLHVILDEQMFWVPSNKAVDRGWFKSLPAQLKQQWRAIDIGTVFAELWPVWRDNALSFFPVLLLTLLVLWKRTGLRVQVQNTQASIGHYLRDRQFYTPLAVLAVAVVSLPIAALFATAGWLAQLHTQSVAYEFGTALLNMAKLGLVFSIAYRLLAKQGVAQVHFAWPAQQVEFLRKRVAWLALVVWLLALVVPLAQARLSNLSEDVLGSVLLAVGLLALSFLLGSAVLHKYVEEPLPWWARGLGMFLAFLPVLFVGALASGYYYTVLQLTERLLTTLVLLVVWIIMQAMLERGLIIAARRLAWQRAEKARSNQQESNEAEQSQARMGLNISEVNQQSLRLVRLLLLLTLTAGIYWIWADVISLFAYLDNVVLYEDKFSNDLNAAQAILSLRDLLNAAVIVAMTAMLARNLPGLLEVLFFSRLNLAQGSAYAAIRLLTYATVSAGFVMTLAVLGVSWSKLQWLVAALSVGLGFGLQEIFANFVSGLIILFERPVRIGDVVTIGNLSGTVNRIRIRATTIIDFDRKEIIVPNKVFVTERLINWSLSDTVTRVVVNIGLAYDTDLDLARKLMLQTLQENSRVMSDPEPVVLFLGISESTFDHELRYHVRELGDRNPSIDEVLNQLVVRFREHKIEMAFKQLDVFIKNAQGEQAHWSTKQRTFNQLEPKQD</sequence>
<feature type="domain" description="Mechanosensitive ion channel transmembrane helices 2/3" evidence="14">
    <location>
        <begin position="864"/>
        <end position="904"/>
    </location>
</feature>
<evidence type="ECO:0000259" key="13">
    <source>
        <dbReference type="Pfam" id="PF21082"/>
    </source>
</evidence>
<feature type="coiled-coil region" evidence="7">
    <location>
        <begin position="286"/>
        <end position="320"/>
    </location>
</feature>
<comment type="caution">
    <text evidence="15">The sequence shown here is derived from an EMBL/GenBank/DDBJ whole genome shotgun (WGS) entry which is preliminary data.</text>
</comment>
<dbReference type="InterPro" id="IPR049142">
    <property type="entry name" value="MS_channel_1st"/>
</dbReference>
<feature type="domain" description="Mechanosensitive ion channel MscS C-terminal" evidence="13">
    <location>
        <begin position="979"/>
        <end position="1062"/>
    </location>
</feature>
<evidence type="ECO:0000256" key="1">
    <source>
        <dbReference type="ARBA" id="ARBA00004651"/>
    </source>
</evidence>
<feature type="transmembrane region" description="Helical" evidence="8">
    <location>
        <begin position="524"/>
        <end position="550"/>
    </location>
</feature>
<dbReference type="Pfam" id="PF21082">
    <property type="entry name" value="MS_channel_3rd"/>
    <property type="match status" value="1"/>
</dbReference>
<dbReference type="NCBIfam" id="NF008438">
    <property type="entry name" value="PRK11281.1"/>
    <property type="match status" value="1"/>
</dbReference>
<dbReference type="InterPro" id="IPR006685">
    <property type="entry name" value="MscS_channel_2nd"/>
</dbReference>
<feature type="transmembrane region" description="Helical" evidence="8">
    <location>
        <begin position="891"/>
        <end position="918"/>
    </location>
</feature>
<keyword evidence="5 8" id="KW-1133">Transmembrane helix</keyword>
<dbReference type="PROSITE" id="PS01246">
    <property type="entry name" value="UPF0003"/>
    <property type="match status" value="1"/>
</dbReference>
<evidence type="ECO:0000256" key="3">
    <source>
        <dbReference type="ARBA" id="ARBA00022475"/>
    </source>
</evidence>
<protein>
    <submittedName>
        <fullName evidence="15">Mechanosensitive channel MscK</fullName>
    </submittedName>
</protein>
<dbReference type="Pfam" id="PF00924">
    <property type="entry name" value="MS_channel_2nd"/>
    <property type="match status" value="1"/>
</dbReference>
<feature type="transmembrane region" description="Helical" evidence="8">
    <location>
        <begin position="672"/>
        <end position="695"/>
    </location>
</feature>
<comment type="subcellular location">
    <subcellularLocation>
        <location evidence="1">Cell membrane</location>
        <topology evidence="1">Multi-pass membrane protein</topology>
    </subcellularLocation>
</comment>
<dbReference type="Proteomes" id="UP001241056">
    <property type="component" value="Unassembled WGS sequence"/>
</dbReference>
<dbReference type="SUPFAM" id="SSF50182">
    <property type="entry name" value="Sm-like ribonucleoproteins"/>
    <property type="match status" value="1"/>
</dbReference>
<dbReference type="PANTHER" id="PTHR30347:SF1">
    <property type="entry name" value="MECHANOSENSITIVE CHANNEL MSCK"/>
    <property type="match status" value="1"/>
</dbReference>
<dbReference type="PANTHER" id="PTHR30347">
    <property type="entry name" value="POTASSIUM CHANNEL RELATED"/>
    <property type="match status" value="1"/>
</dbReference>
<dbReference type="InterPro" id="IPR024393">
    <property type="entry name" value="MscS_porin"/>
</dbReference>
<proteinExistence type="inferred from homology"/>
<dbReference type="InterPro" id="IPR010920">
    <property type="entry name" value="LSM_dom_sf"/>
</dbReference>
<dbReference type="InterPro" id="IPR052702">
    <property type="entry name" value="MscS-like_channel"/>
</dbReference>
<keyword evidence="9" id="KW-0732">Signal</keyword>
<evidence type="ECO:0000259" key="10">
    <source>
        <dbReference type="Pfam" id="PF00924"/>
    </source>
</evidence>
<evidence type="ECO:0000256" key="4">
    <source>
        <dbReference type="ARBA" id="ARBA00022692"/>
    </source>
</evidence>
<dbReference type="InterPro" id="IPR049278">
    <property type="entry name" value="MS_channel_C"/>
</dbReference>
<evidence type="ECO:0000256" key="6">
    <source>
        <dbReference type="ARBA" id="ARBA00023136"/>
    </source>
</evidence>
<feature type="transmembrane region" description="Helical" evidence="8">
    <location>
        <begin position="562"/>
        <end position="583"/>
    </location>
</feature>
<dbReference type="InterPro" id="IPR025692">
    <property type="entry name" value="MscS_IM_dom1"/>
</dbReference>